<sequence>MIEKFMRAPYREGARGPIAFDCWGLCIAVRHQVFGFPLLPSLGAVGKDKLKANTVAYHYLRQGMEECAPEPGAIAAVFRGALCLHVGVVVESEGRLKVLDTNPGGACLRTTGEFEAAHPKVVYYRDRILPEQAEQHGSARHLEDRAPHVHRGVAEVPGPVV</sequence>
<evidence type="ECO:0008006" key="3">
    <source>
        <dbReference type="Google" id="ProtNLM"/>
    </source>
</evidence>
<reference evidence="1 2" key="1">
    <citation type="submission" date="2013-02" db="EMBL/GenBank/DDBJ databases">
        <title>Insights into the proteome of triclosan-resistant Pseudomonas putida TRO1, isolated from activated sludge.</title>
        <authorList>
            <person name="Lolas I.B."/>
            <person name="Almeida B."/>
            <person name="Starnawski P.M."/>
            <person name="Soenderkaer M."/>
            <person name="Nielsen K.L."/>
            <person name="Nielsen J.L."/>
        </authorList>
    </citation>
    <scope>NUCLEOTIDE SEQUENCE [LARGE SCALE GENOMIC DNA]</scope>
    <source>
        <strain evidence="1 2">TRO1</strain>
    </source>
</reference>
<evidence type="ECO:0000313" key="1">
    <source>
        <dbReference type="EMBL" id="ENY79681.1"/>
    </source>
</evidence>
<accession>A0AAD2ZWD1</accession>
<dbReference type="AlphaFoldDB" id="A0AAD2ZWD1"/>
<dbReference type="Proteomes" id="UP000013237">
    <property type="component" value="Unassembled WGS sequence"/>
</dbReference>
<dbReference type="RefSeq" id="WP_004573871.1">
    <property type="nucleotide sequence ID" value="NZ_APBQ01000005.1"/>
</dbReference>
<organism evidence="1 2">
    <name type="scientific">Pseudomonas putida TRO1</name>
    <dbReference type="NCBI Taxonomy" id="1227924"/>
    <lineage>
        <taxon>Bacteria</taxon>
        <taxon>Pseudomonadati</taxon>
        <taxon>Pseudomonadota</taxon>
        <taxon>Gammaproteobacteria</taxon>
        <taxon>Pseudomonadales</taxon>
        <taxon>Pseudomonadaceae</taxon>
        <taxon>Pseudomonas</taxon>
    </lineage>
</organism>
<dbReference type="Gene3D" id="3.90.1720.10">
    <property type="entry name" value="endopeptidase domain like (from Nostoc punctiforme)"/>
    <property type="match status" value="1"/>
</dbReference>
<dbReference type="EMBL" id="APBQ01000005">
    <property type="protein sequence ID" value="ENY79681.1"/>
    <property type="molecule type" value="Genomic_DNA"/>
</dbReference>
<comment type="caution">
    <text evidence="1">The sequence shown here is derived from an EMBL/GenBank/DDBJ whole genome shotgun (WGS) entry which is preliminary data.</text>
</comment>
<proteinExistence type="predicted"/>
<evidence type="ECO:0000313" key="2">
    <source>
        <dbReference type="Proteomes" id="UP000013237"/>
    </source>
</evidence>
<protein>
    <recommendedName>
        <fullName evidence="3">NlpC/P60 domain-containing protein</fullName>
    </recommendedName>
</protein>
<name>A0AAD2ZWD1_PSEPU</name>
<gene>
    <name evidence="1" type="ORF">C206_00940</name>
</gene>